<dbReference type="PANTHER" id="PTHR46401">
    <property type="entry name" value="GLYCOSYLTRANSFERASE WBBK-RELATED"/>
    <property type="match status" value="1"/>
</dbReference>
<evidence type="ECO:0000313" key="4">
    <source>
        <dbReference type="Proteomes" id="UP000295504"/>
    </source>
</evidence>
<name>A0A4R2T6X1_9FIRM</name>
<dbReference type="CDD" id="cd03801">
    <property type="entry name" value="GT4_PimA-like"/>
    <property type="match status" value="1"/>
</dbReference>
<dbReference type="GO" id="GO:0016757">
    <property type="term" value="F:glycosyltransferase activity"/>
    <property type="evidence" value="ECO:0007669"/>
    <property type="project" value="InterPro"/>
</dbReference>
<dbReference type="PANTHER" id="PTHR46401:SF2">
    <property type="entry name" value="GLYCOSYLTRANSFERASE WBBK-RELATED"/>
    <property type="match status" value="1"/>
</dbReference>
<protein>
    <submittedName>
        <fullName evidence="3">Glycosyltransferase involved in cell wall biosynthesis</fullName>
    </submittedName>
</protein>
<dbReference type="SUPFAM" id="SSF53756">
    <property type="entry name" value="UDP-Glycosyltransferase/glycogen phosphorylase"/>
    <property type="match status" value="1"/>
</dbReference>
<evidence type="ECO:0000313" key="3">
    <source>
        <dbReference type="EMBL" id="TCP96614.1"/>
    </source>
</evidence>
<accession>A0A4R2T6X1</accession>
<evidence type="ECO:0000259" key="2">
    <source>
        <dbReference type="Pfam" id="PF00534"/>
    </source>
</evidence>
<proteinExistence type="predicted"/>
<dbReference type="AlphaFoldDB" id="A0A4R2T6X1"/>
<dbReference type="Gene3D" id="3.40.50.2000">
    <property type="entry name" value="Glycogen Phosphorylase B"/>
    <property type="match status" value="2"/>
</dbReference>
<dbReference type="InterPro" id="IPR001296">
    <property type="entry name" value="Glyco_trans_1"/>
</dbReference>
<keyword evidence="4" id="KW-1185">Reference proteome</keyword>
<organism evidence="3 4">
    <name type="scientific">Serpentinicella alkaliphila</name>
    <dbReference type="NCBI Taxonomy" id="1734049"/>
    <lineage>
        <taxon>Bacteria</taxon>
        <taxon>Bacillati</taxon>
        <taxon>Bacillota</taxon>
        <taxon>Clostridia</taxon>
        <taxon>Peptostreptococcales</taxon>
        <taxon>Natronincolaceae</taxon>
        <taxon>Serpentinicella</taxon>
    </lineage>
</organism>
<dbReference type="EMBL" id="SLYC01000050">
    <property type="protein sequence ID" value="TCP96614.1"/>
    <property type="molecule type" value="Genomic_DNA"/>
</dbReference>
<dbReference type="Proteomes" id="UP000295504">
    <property type="component" value="Unassembled WGS sequence"/>
</dbReference>
<gene>
    <name evidence="3" type="ORF">EDD79_105010</name>
</gene>
<reference evidence="3 4" key="1">
    <citation type="submission" date="2019-03" db="EMBL/GenBank/DDBJ databases">
        <title>Genomic Encyclopedia of Type Strains, Phase IV (KMG-IV): sequencing the most valuable type-strain genomes for metagenomic binning, comparative biology and taxonomic classification.</title>
        <authorList>
            <person name="Goeker M."/>
        </authorList>
    </citation>
    <scope>NUCLEOTIDE SEQUENCE [LARGE SCALE GENOMIC DNA]</scope>
    <source>
        <strain evidence="3 4">DSM 100013</strain>
    </source>
</reference>
<keyword evidence="1 3" id="KW-0808">Transferase</keyword>
<comment type="caution">
    <text evidence="3">The sequence shown here is derived from an EMBL/GenBank/DDBJ whole genome shotgun (WGS) entry which is preliminary data.</text>
</comment>
<dbReference type="GO" id="GO:0009103">
    <property type="term" value="P:lipopolysaccharide biosynthetic process"/>
    <property type="evidence" value="ECO:0007669"/>
    <property type="project" value="TreeGrafter"/>
</dbReference>
<evidence type="ECO:0000256" key="1">
    <source>
        <dbReference type="ARBA" id="ARBA00022679"/>
    </source>
</evidence>
<feature type="domain" description="Glycosyl transferase family 1" evidence="2">
    <location>
        <begin position="180"/>
        <end position="332"/>
    </location>
</feature>
<dbReference type="Pfam" id="PF00534">
    <property type="entry name" value="Glycos_transf_1"/>
    <property type="match status" value="1"/>
</dbReference>
<sequence length="353" mass="41769">MIFQPIWLGNIWKHTKIVLWGAFMKVLMYIRRDYKDNMAGDSIQLTKTMEYLLKRGLQIEVSSDPRANLEKYDLIHLFNTIRIEDTYQFYKNAKKYKKKIVISPIYWNYIKYIALNKRTEILHYRWYKQNILRKEVLQNANLILPSSLTEMKEVEKEFNISIPYKVIPNGVDTIFEEDTSERFYNLYELEDFILCVGRISPHKNQLTLSKVANKLNIPLILVGPINDYSYYYECLKHNKELIYVPKVNHHELNSFYSAAKLHVLVSWYEIPGLVNLEAGLSGCNLLTTAEGSTKDYLGHYALYSTYENINDIETKISRAIKQERNDILRKHIRHNFTWEIVADKLINAYETLV</sequence>